<evidence type="ECO:0000313" key="1">
    <source>
        <dbReference type="EMBL" id="MTD58838.1"/>
    </source>
</evidence>
<accession>A0A6N7ZAW9</accession>
<protein>
    <submittedName>
        <fullName evidence="1">Uncharacterized protein</fullName>
    </submittedName>
</protein>
<keyword evidence="2" id="KW-1185">Reference proteome</keyword>
<dbReference type="Proteomes" id="UP000440096">
    <property type="component" value="Unassembled WGS sequence"/>
</dbReference>
<dbReference type="AlphaFoldDB" id="A0A6N7ZAW9"/>
<dbReference type="EMBL" id="WMBA01000078">
    <property type="protein sequence ID" value="MTD58838.1"/>
    <property type="molecule type" value="Genomic_DNA"/>
</dbReference>
<sequence length="113" mass="12036">MNRLPTPSERAALDALLTADFPGVVELRAQAQSVRVTGRCECGCPSINLSVDPAVAVAEVKSRVPIEADVLEAPAGGLVVFVDDGRLPCLEYWAAEGIPTQFPSPHQIRLAEK</sequence>
<name>A0A6N7ZAW9_9PSEU</name>
<evidence type="ECO:0000313" key="2">
    <source>
        <dbReference type="Proteomes" id="UP000440096"/>
    </source>
</evidence>
<organism evidence="1 2">
    <name type="scientific">Amycolatopsis pithecellobii</name>
    <dbReference type="NCBI Taxonomy" id="664692"/>
    <lineage>
        <taxon>Bacteria</taxon>
        <taxon>Bacillati</taxon>
        <taxon>Actinomycetota</taxon>
        <taxon>Actinomycetes</taxon>
        <taxon>Pseudonocardiales</taxon>
        <taxon>Pseudonocardiaceae</taxon>
        <taxon>Amycolatopsis</taxon>
    </lineage>
</organism>
<gene>
    <name evidence="1" type="ORF">GKO32_33385</name>
</gene>
<dbReference type="OrthoDB" id="4280462at2"/>
<reference evidence="1 2" key="1">
    <citation type="submission" date="2019-11" db="EMBL/GenBank/DDBJ databases">
        <title>Draft genome of Amycolatopsis RM579.</title>
        <authorList>
            <person name="Duangmal K."/>
            <person name="Mingma R."/>
        </authorList>
    </citation>
    <scope>NUCLEOTIDE SEQUENCE [LARGE SCALE GENOMIC DNA]</scope>
    <source>
        <strain evidence="1 2">RM579</strain>
    </source>
</reference>
<comment type="caution">
    <text evidence="1">The sequence shown here is derived from an EMBL/GenBank/DDBJ whole genome shotgun (WGS) entry which is preliminary data.</text>
</comment>
<proteinExistence type="predicted"/>